<gene>
    <name evidence="1" type="ORF">RDB_LOCUS37252</name>
</gene>
<organism evidence="1 2">
    <name type="scientific">Rhizoctonia solani</name>
    <dbReference type="NCBI Taxonomy" id="456999"/>
    <lineage>
        <taxon>Eukaryota</taxon>
        <taxon>Fungi</taxon>
        <taxon>Dikarya</taxon>
        <taxon>Basidiomycota</taxon>
        <taxon>Agaricomycotina</taxon>
        <taxon>Agaricomycetes</taxon>
        <taxon>Cantharellales</taxon>
        <taxon>Ceratobasidiaceae</taxon>
        <taxon>Rhizoctonia</taxon>
    </lineage>
</organism>
<evidence type="ECO:0008006" key="3">
    <source>
        <dbReference type="Google" id="ProtNLM"/>
    </source>
</evidence>
<name>A0A8H3HV15_9AGAM</name>
<dbReference type="AlphaFoldDB" id="A0A8H3HV15"/>
<dbReference type="EMBL" id="CAJNJQ010000726">
    <property type="protein sequence ID" value="CAE7096700.1"/>
    <property type="molecule type" value="Genomic_DNA"/>
</dbReference>
<sequence length="646" mass="72358">MPPPLTMNPSERNNVVEGSRVSIAESTSFGSKASPTASVRTVTAPDDLTLPVHPEFTYEDGNIEVKTLDHLFWVHEFLLKKFTAFRESITRAREKGLMSTANTSRLRIKVNSHSGNIVGAFRVLYASVFPGPQAHQFNSATLTKALRVATLYGCLDIREYAISELEKRFTFLPIVRIRMSDEFKLPAWEKSALIELCRRIEPITGEEANVLGVDRLAAISRIREAEQRRKFVELVEKSVGCYGLLVDKKGRLIEDKLRADAKYTLMHQLPKCDCGAQRMRNDTQLDDRHRIGPAAPASNNRHSIADMFPRPSEMKDSRFSAVPCPCQIQKVAPYVISESHALFKQRNDLVQRLGNLKIEVSNQIPQADKKDFSVEDEINRGTWYTHCISALKYMKNLEFGVDLGATAIRDLIWVHSAHLIREVASSTLSDELNLPDWEIPAFLELCRRSEPISPEEATVLGIARFTEISRIREGEQRRQYMELIDKVSKDPLMTTDGTVMKDKLQATAEQTLKSSSIPTCNCRVGKPGARARSSAFHLGTRPPTRPTLPVEPVAPEILAITSSFFGSGPPPTTDPEPSSPIVTCQLHQLAPSIASESRTLYRHLSNTLERIETLKRTVSKNTLPGSDPGYSVEDELKEANWVRKTA</sequence>
<comment type="caution">
    <text evidence="1">The sequence shown here is derived from an EMBL/GenBank/DDBJ whole genome shotgun (WGS) entry which is preliminary data.</text>
</comment>
<evidence type="ECO:0000313" key="1">
    <source>
        <dbReference type="EMBL" id="CAE7096700.1"/>
    </source>
</evidence>
<reference evidence="1" key="1">
    <citation type="submission" date="2021-01" db="EMBL/GenBank/DDBJ databases">
        <authorList>
            <person name="Kaushik A."/>
        </authorList>
    </citation>
    <scope>NUCLEOTIDE SEQUENCE</scope>
    <source>
        <strain evidence="1">AG5</strain>
    </source>
</reference>
<evidence type="ECO:0000313" key="2">
    <source>
        <dbReference type="Proteomes" id="UP000663827"/>
    </source>
</evidence>
<accession>A0A8H3HV15</accession>
<dbReference type="Proteomes" id="UP000663827">
    <property type="component" value="Unassembled WGS sequence"/>
</dbReference>
<proteinExistence type="predicted"/>
<protein>
    <recommendedName>
        <fullName evidence="3">BTB domain-containing protein</fullName>
    </recommendedName>
</protein>